<proteinExistence type="predicted"/>
<evidence type="ECO:0000313" key="1">
    <source>
        <dbReference type="EMBL" id="RLZ11990.1"/>
    </source>
</evidence>
<dbReference type="AlphaFoldDB" id="A0A3L9MG18"/>
<organism evidence="1 2">
    <name type="scientific">Faecalibacter macacae</name>
    <dbReference type="NCBI Taxonomy" id="1859289"/>
    <lineage>
        <taxon>Bacteria</taxon>
        <taxon>Pseudomonadati</taxon>
        <taxon>Bacteroidota</taxon>
        <taxon>Flavobacteriia</taxon>
        <taxon>Flavobacteriales</taxon>
        <taxon>Weeksellaceae</taxon>
        <taxon>Faecalibacter</taxon>
    </lineage>
</organism>
<dbReference type="EMBL" id="RDOJ01000003">
    <property type="protein sequence ID" value="RLZ11990.1"/>
    <property type="molecule type" value="Genomic_DNA"/>
</dbReference>
<protein>
    <submittedName>
        <fullName evidence="1">Uncharacterized protein</fullName>
    </submittedName>
</protein>
<name>A0A3L9MG18_9FLAO</name>
<keyword evidence="2" id="KW-1185">Reference proteome</keyword>
<accession>A0A3L9MG18</accession>
<evidence type="ECO:0000313" key="2">
    <source>
        <dbReference type="Proteomes" id="UP000275348"/>
    </source>
</evidence>
<dbReference type="Proteomes" id="UP000275348">
    <property type="component" value="Unassembled WGS sequence"/>
</dbReference>
<gene>
    <name evidence="1" type="ORF">EAH69_03495</name>
</gene>
<reference evidence="1 2" key="1">
    <citation type="submission" date="2018-10" db="EMBL/GenBank/DDBJ databases">
        <authorList>
            <person name="Chen X."/>
        </authorList>
    </citation>
    <scope>NUCLEOTIDE SEQUENCE [LARGE SCALE GENOMIC DNA]</scope>
    <source>
        <strain evidence="1 2">YIM 102668</strain>
    </source>
</reference>
<comment type="caution">
    <text evidence="1">The sequence shown here is derived from an EMBL/GenBank/DDBJ whole genome shotgun (WGS) entry which is preliminary data.</text>
</comment>
<sequence length="203" mass="23201">MFKMKIIINKPCSEKLSQNNYCSKCDHQIPDLSALSKSDAINKIKENNITCGIFNEDLLKDSNPLKSIYNIIALSAIGFLTPQVNAMDTVFKDDLNSNQTIKIQKKQITFRLNSSSIQNEETFRLLINNKVVLAEMNANQDYIINFDIEKNATIEIRIASNLFVEDLIKNYQSDQLPNKVILSREKFNPKPIVMGKIIMKPEK</sequence>